<evidence type="ECO:0000313" key="4">
    <source>
        <dbReference type="Proteomes" id="UP001370758"/>
    </source>
</evidence>
<protein>
    <submittedName>
        <fullName evidence="3">Uncharacterized protein</fullName>
    </submittedName>
</protein>
<keyword evidence="4" id="KW-1185">Reference proteome</keyword>
<comment type="caution">
    <text evidence="3">The sequence shown here is derived from an EMBL/GenBank/DDBJ whole genome shotgun (WGS) entry which is preliminary data.</text>
</comment>
<feature type="region of interest" description="Disordered" evidence="1">
    <location>
        <begin position="70"/>
        <end position="213"/>
    </location>
</feature>
<evidence type="ECO:0000256" key="2">
    <source>
        <dbReference type="SAM" id="SignalP"/>
    </source>
</evidence>
<dbReference type="Proteomes" id="UP001370758">
    <property type="component" value="Unassembled WGS sequence"/>
</dbReference>
<sequence length="239" mass="26242">MRARWYERGCVLSLWFPQVATPAPAPVPAPPTNTEPTTLVEKYLEEELSPPEYSLELLMGPDSRHEDYLRDLEQGLAGGEDPSSVRKRVADELLNRYHQGILERGRKKQAAEDEEKAPAEGIGYPLPPVPPPPPPPPQPSPPPPQPSPPRPPQPSPPPPPPQPQLPTCGGWVGEPTPGGPLNIFEWRPPKRGRPGRRASPPPPAEPIPIDIDGDMRRLRAAILREMEEAPRAPPPTPTE</sequence>
<name>A0AAV9W218_9PEZI</name>
<dbReference type="EMBL" id="JAVHJL010000007">
    <property type="protein sequence ID" value="KAK6500467.1"/>
    <property type="molecule type" value="Genomic_DNA"/>
</dbReference>
<dbReference type="AlphaFoldDB" id="A0AAV9W218"/>
<accession>A0AAV9W218</accession>
<reference evidence="3 4" key="1">
    <citation type="submission" date="2023-08" db="EMBL/GenBank/DDBJ databases">
        <authorList>
            <person name="Palmer J.M."/>
        </authorList>
    </citation>
    <scope>NUCLEOTIDE SEQUENCE [LARGE SCALE GENOMIC DNA]</scope>
    <source>
        <strain evidence="3 4">TWF481</strain>
    </source>
</reference>
<feature type="chain" id="PRO_5043384653" evidence="2">
    <location>
        <begin position="23"/>
        <end position="239"/>
    </location>
</feature>
<gene>
    <name evidence="3" type="ORF">TWF481_010810</name>
</gene>
<proteinExistence type="predicted"/>
<evidence type="ECO:0000256" key="1">
    <source>
        <dbReference type="SAM" id="MobiDB-lite"/>
    </source>
</evidence>
<evidence type="ECO:0000313" key="3">
    <source>
        <dbReference type="EMBL" id="KAK6500467.1"/>
    </source>
</evidence>
<feature type="signal peptide" evidence="2">
    <location>
        <begin position="1"/>
        <end position="22"/>
    </location>
</feature>
<dbReference type="PRINTS" id="PR01217">
    <property type="entry name" value="PRICHEXTENSN"/>
</dbReference>
<organism evidence="3 4">
    <name type="scientific">Arthrobotrys musiformis</name>
    <dbReference type="NCBI Taxonomy" id="47236"/>
    <lineage>
        <taxon>Eukaryota</taxon>
        <taxon>Fungi</taxon>
        <taxon>Dikarya</taxon>
        <taxon>Ascomycota</taxon>
        <taxon>Pezizomycotina</taxon>
        <taxon>Orbiliomycetes</taxon>
        <taxon>Orbiliales</taxon>
        <taxon>Orbiliaceae</taxon>
        <taxon>Arthrobotrys</taxon>
    </lineage>
</organism>
<feature type="compositionally biased region" description="Pro residues" evidence="1">
    <location>
        <begin position="125"/>
        <end position="164"/>
    </location>
</feature>
<keyword evidence="2" id="KW-0732">Signal</keyword>